<dbReference type="OrthoDB" id="1882547at2759"/>
<dbReference type="EMBL" id="JAEPRB010000039">
    <property type="protein sequence ID" value="KAG2224671.1"/>
    <property type="molecule type" value="Genomic_DNA"/>
</dbReference>
<comment type="caution">
    <text evidence="1">The sequence shown here is derived from an EMBL/GenBank/DDBJ whole genome shotgun (WGS) entry which is preliminary data.</text>
</comment>
<keyword evidence="2" id="KW-1185">Reference proteome</keyword>
<organism evidence="1 2">
    <name type="scientific">Circinella minor</name>
    <dbReference type="NCBI Taxonomy" id="1195481"/>
    <lineage>
        <taxon>Eukaryota</taxon>
        <taxon>Fungi</taxon>
        <taxon>Fungi incertae sedis</taxon>
        <taxon>Mucoromycota</taxon>
        <taxon>Mucoromycotina</taxon>
        <taxon>Mucoromycetes</taxon>
        <taxon>Mucorales</taxon>
        <taxon>Lichtheimiaceae</taxon>
        <taxon>Circinella</taxon>
    </lineage>
</organism>
<dbReference type="AlphaFoldDB" id="A0A8H7SAM1"/>
<dbReference type="CDD" id="cd11296">
    <property type="entry name" value="O-FucT_like"/>
    <property type="match status" value="1"/>
</dbReference>
<accession>A0A8H7SAM1</accession>
<evidence type="ECO:0008006" key="3">
    <source>
        <dbReference type="Google" id="ProtNLM"/>
    </source>
</evidence>
<gene>
    <name evidence="1" type="ORF">INT45_007916</name>
</gene>
<evidence type="ECO:0000313" key="2">
    <source>
        <dbReference type="Proteomes" id="UP000646827"/>
    </source>
</evidence>
<dbReference type="Proteomes" id="UP000646827">
    <property type="component" value="Unassembled WGS sequence"/>
</dbReference>
<name>A0A8H7SAM1_9FUNG</name>
<dbReference type="PANTHER" id="PTHR36050">
    <property type="entry name" value="O-FUCOSYLTRANSFERASE 30"/>
    <property type="match status" value="1"/>
</dbReference>
<sequence length="457" mass="52778">MRSYKLLLSIGLATVTFLLTLGYLSQEGLSDAQHNIWEPTSKRIQRFFPDRQQKTLSNPNEKYITFYPHSGLHNQRLGLLNAMVLAKALDRTLILPQINLGKGVYWADSPLLAQKLSDCPEKPLSERNGLCADYRKYVPVPVSTVFDLSSLHRLGIRYIERDDMRTTYFQDRFNFEEDHIYQVNDDKRSSYRIYDSINSTEPLNKFKYRINLQDLEKRPEQLIEFGSLFGTPRLVLDARNDLYWLLQHLSGEIGFGNPTVMQETLNIVSLLGGPGNFVSVHLRTGDGVFKTIMARTMDKVRQTLERYTTLHRMHHEQEYAIMARLQALAQEGQTRELLNECTAIQHHRDLLHPRLRLIFMATDTAQPRQTLPDLFEEFVCLFTLPDFPEIVQETVEGASPAAREQNDHFGPLLLPLIDAEIASHGSFFVGTRKSTFSKYIQFRNRRFLSYYPSAAEP</sequence>
<reference evidence="1 2" key="1">
    <citation type="submission" date="2020-12" db="EMBL/GenBank/DDBJ databases">
        <title>Metabolic potential, ecology and presence of endohyphal bacteria is reflected in genomic diversity of Mucoromycotina.</title>
        <authorList>
            <person name="Muszewska A."/>
            <person name="Okrasinska A."/>
            <person name="Steczkiewicz K."/>
            <person name="Drgas O."/>
            <person name="Orlowska M."/>
            <person name="Perlinska-Lenart U."/>
            <person name="Aleksandrzak-Piekarczyk T."/>
            <person name="Szatraj K."/>
            <person name="Zielenkiewicz U."/>
            <person name="Pilsyk S."/>
            <person name="Malc E."/>
            <person name="Mieczkowski P."/>
            <person name="Kruszewska J.S."/>
            <person name="Biernat P."/>
            <person name="Pawlowska J."/>
        </authorList>
    </citation>
    <scope>NUCLEOTIDE SEQUENCE [LARGE SCALE GENOMIC DNA]</scope>
    <source>
        <strain evidence="1 2">CBS 142.35</strain>
    </source>
</reference>
<dbReference type="Gene3D" id="3.40.50.11350">
    <property type="match status" value="1"/>
</dbReference>
<proteinExistence type="predicted"/>
<protein>
    <recommendedName>
        <fullName evidence="3">Peptide-O-fucosyltransferase</fullName>
    </recommendedName>
</protein>
<dbReference type="Gene3D" id="3.40.50.11340">
    <property type="match status" value="1"/>
</dbReference>
<dbReference type="PANTHER" id="PTHR36050:SF1">
    <property type="entry name" value="O-FUCOSYLTRANSFERASE 30"/>
    <property type="match status" value="1"/>
</dbReference>
<evidence type="ECO:0000313" key="1">
    <source>
        <dbReference type="EMBL" id="KAG2224671.1"/>
    </source>
</evidence>